<dbReference type="PANTHER" id="PTHR10434:SF40">
    <property type="entry name" value="1-ACYL-SN-GLYCEROL-3-PHOSPHATE ACYLTRANSFERASE"/>
    <property type="match status" value="1"/>
</dbReference>
<dbReference type="OrthoDB" id="9803035at2"/>
<dbReference type="EMBL" id="CP012288">
    <property type="protein sequence ID" value="AMV68144.1"/>
    <property type="molecule type" value="Genomic_DNA"/>
</dbReference>
<evidence type="ECO:0000256" key="1">
    <source>
        <dbReference type="ARBA" id="ARBA00022679"/>
    </source>
</evidence>
<organism evidence="4 7">
    <name type="scientific">Pediococcus damnosus</name>
    <dbReference type="NCBI Taxonomy" id="51663"/>
    <lineage>
        <taxon>Bacteria</taxon>
        <taxon>Bacillati</taxon>
        <taxon>Bacillota</taxon>
        <taxon>Bacilli</taxon>
        <taxon>Lactobacillales</taxon>
        <taxon>Lactobacillaceae</taxon>
        <taxon>Pediococcus</taxon>
    </lineage>
</organism>
<keyword evidence="6" id="KW-1185">Reference proteome</keyword>
<evidence type="ECO:0000313" key="6">
    <source>
        <dbReference type="Proteomes" id="UP000076244"/>
    </source>
</evidence>
<evidence type="ECO:0000313" key="5">
    <source>
        <dbReference type="EMBL" id="AMV68144.1"/>
    </source>
</evidence>
<dbReference type="EMBL" id="CP012275">
    <property type="protein sequence ID" value="AMV62005.1"/>
    <property type="molecule type" value="Genomic_DNA"/>
</dbReference>
<evidence type="ECO:0000256" key="2">
    <source>
        <dbReference type="ARBA" id="ARBA00023315"/>
    </source>
</evidence>
<dbReference type="GO" id="GO:0006654">
    <property type="term" value="P:phosphatidic acid biosynthetic process"/>
    <property type="evidence" value="ECO:0007669"/>
    <property type="project" value="TreeGrafter"/>
</dbReference>
<dbReference type="RefSeq" id="WP_056986172.1">
    <property type="nucleotide sequence ID" value="NZ_BAAAXI010000170.1"/>
</dbReference>
<accession>A0A0R2HG45</accession>
<dbReference type="SUPFAM" id="SSF69593">
    <property type="entry name" value="Glycerol-3-phosphate (1)-acyltransferase"/>
    <property type="match status" value="1"/>
</dbReference>
<name>A0A0R2HG45_9LACO</name>
<dbReference type="Pfam" id="PF01553">
    <property type="entry name" value="Acyltransferase"/>
    <property type="match status" value="1"/>
</dbReference>
<gene>
    <name evidence="4" type="ORF">ADU70_0505</name>
    <name evidence="5" type="ORF">ADU72_2223</name>
</gene>
<dbReference type="SMART" id="SM00563">
    <property type="entry name" value="PlsC"/>
    <property type="match status" value="1"/>
</dbReference>
<evidence type="ECO:0000259" key="3">
    <source>
        <dbReference type="SMART" id="SM00563"/>
    </source>
</evidence>
<keyword evidence="1 4" id="KW-0808">Transferase</keyword>
<dbReference type="EC" id="2.3.1.51" evidence="4"/>
<feature type="domain" description="Phospholipid/glycerol acyltransferase" evidence="3">
    <location>
        <begin position="34"/>
        <end position="144"/>
    </location>
</feature>
<dbReference type="Proteomes" id="UP000076405">
    <property type="component" value="Chromosome"/>
</dbReference>
<dbReference type="Proteomes" id="UP000076244">
    <property type="component" value="Chromosome"/>
</dbReference>
<dbReference type="CDD" id="cd07989">
    <property type="entry name" value="LPLAT_AGPAT-like"/>
    <property type="match status" value="1"/>
</dbReference>
<keyword evidence="2 4" id="KW-0012">Acyltransferase</keyword>
<dbReference type="KEGG" id="pdm:ADU72_2223"/>
<dbReference type="InterPro" id="IPR002123">
    <property type="entry name" value="Plipid/glycerol_acylTrfase"/>
</dbReference>
<reference evidence="6 7" key="1">
    <citation type="journal article" date="2016" name="PLoS ONE">
        <title>The Identification of Novel Diagnostic Marker Genes for the Detection of Beer Spoiling Pediococcus damnosus Strains Using the BlAst Diagnostic Gene findEr.</title>
        <authorList>
            <person name="Behr J."/>
            <person name="Geissler A.J."/>
            <person name="Schmid J."/>
            <person name="Zehe A."/>
            <person name="Vogel R.F."/>
        </authorList>
    </citation>
    <scope>NUCLEOTIDE SEQUENCE [LARGE SCALE GENOMIC DNA]</scope>
    <source>
        <strain evidence="4 7">TMW 2.1533</strain>
        <strain evidence="5 6">TMW 2.1535</strain>
    </source>
</reference>
<protein>
    <submittedName>
        <fullName evidence="4">1-acyl-sn-glycerol-3-phosphate acyltransferase</fullName>
        <ecNumber evidence="4">2.3.1.51</ecNumber>
    </submittedName>
</protein>
<sequence length="209" mass="23951">MLYSFLRIVIRLLLYIINGRPRYLNRKNLPKGSYILVGPHRTWFDPILFALAASPKKFSFMAKEELFKNPIIRWILVTCYAFSVNRKHPGPSAIKTPVKILREGKLSMIIFPSGSRHTQHLKGGAVVIAQMANVPLIPTVYQGPLSFKKLFSRKKITVDFGKPIVVDRKQRMNEAGRAALDEKLQSAFDQLDQEIDPNFHYVDISKKNE</sequence>
<dbReference type="GO" id="GO:0003841">
    <property type="term" value="F:1-acylglycerol-3-phosphate O-acyltransferase activity"/>
    <property type="evidence" value="ECO:0007669"/>
    <property type="project" value="UniProtKB-EC"/>
</dbReference>
<evidence type="ECO:0000313" key="7">
    <source>
        <dbReference type="Proteomes" id="UP000076405"/>
    </source>
</evidence>
<dbReference type="AlphaFoldDB" id="A0A0R2HG45"/>
<dbReference type="GeneID" id="57277381"/>
<evidence type="ECO:0000313" key="4">
    <source>
        <dbReference type="EMBL" id="AMV62005.1"/>
    </source>
</evidence>
<dbReference type="PANTHER" id="PTHR10434">
    <property type="entry name" value="1-ACYL-SN-GLYCEROL-3-PHOSPHATE ACYLTRANSFERASE"/>
    <property type="match status" value="1"/>
</dbReference>
<proteinExistence type="predicted"/>